<evidence type="ECO:0000256" key="5">
    <source>
        <dbReference type="ARBA" id="ARBA00022723"/>
    </source>
</evidence>
<dbReference type="InterPro" id="IPR011611">
    <property type="entry name" value="PfkB_dom"/>
</dbReference>
<dbReference type="Pfam" id="PF00294">
    <property type="entry name" value="PfkB"/>
    <property type="match status" value="1"/>
</dbReference>
<dbReference type="GO" id="GO:0005524">
    <property type="term" value="F:ATP binding"/>
    <property type="evidence" value="ECO:0007669"/>
    <property type="project" value="UniProtKB-UniRule"/>
</dbReference>
<dbReference type="AlphaFoldDB" id="A0A1A9WA70"/>
<keyword evidence="8 12" id="KW-0067">ATP-binding</keyword>
<dbReference type="PANTHER" id="PTHR10584">
    <property type="entry name" value="SUGAR KINASE"/>
    <property type="match status" value="1"/>
</dbReference>
<feature type="binding site" evidence="12">
    <location>
        <position position="240"/>
    </location>
    <ligand>
        <name>K(+)</name>
        <dbReference type="ChEBI" id="CHEBI:29103"/>
    </ligand>
</feature>
<feature type="binding site" evidence="12">
    <location>
        <position position="287"/>
    </location>
    <ligand>
        <name>K(+)</name>
        <dbReference type="ChEBI" id="CHEBI:29103"/>
    </ligand>
</feature>
<feature type="binding site" evidence="12">
    <location>
        <position position="131"/>
    </location>
    <ligand>
        <name>substrate</name>
    </ligand>
</feature>
<comment type="subcellular location">
    <subcellularLocation>
        <location evidence="12">Cytoplasm</location>
    </subcellularLocation>
    <subcellularLocation>
        <location evidence="12">Nucleus</location>
    </subcellularLocation>
</comment>
<dbReference type="EnsemblMetazoa" id="GBRI011970-RA">
    <property type="protein sequence ID" value="GBRI011970-PA"/>
    <property type="gene ID" value="GBRI011970"/>
</dbReference>
<dbReference type="InterPro" id="IPR002173">
    <property type="entry name" value="Carboh/pur_kinase_PfkB_CS"/>
</dbReference>
<dbReference type="STRING" id="37001.A0A1A9WA70"/>
<dbReference type="PROSITE" id="PS00584">
    <property type="entry name" value="PFKB_KINASES_2"/>
    <property type="match status" value="1"/>
</dbReference>
<comment type="similarity">
    <text evidence="1">Belongs to the carbohydrate kinase pfkB family.</text>
</comment>
<dbReference type="InterPro" id="IPR029056">
    <property type="entry name" value="Ribokinase-like"/>
</dbReference>
<comment type="function">
    <text evidence="12">Catalyzes the phosphorylation of ribose at O-5 in a reaction requiring ATP and magnesium. The resulting D-ribose-5-phosphate can then be used either for sythesis of nucleotides, histidine, and tryptophan, or as a component of the pentose phosphate pathway.</text>
</comment>
<dbReference type="SUPFAM" id="SSF53613">
    <property type="entry name" value="Ribokinase-like"/>
    <property type="match status" value="1"/>
</dbReference>
<keyword evidence="12" id="KW-0963">Cytoplasm</keyword>
<feature type="binding site" evidence="12">
    <location>
        <position position="246"/>
    </location>
    <ligand>
        <name>substrate</name>
    </ligand>
</feature>
<keyword evidence="7 12" id="KW-0418">Kinase</keyword>
<evidence type="ECO:0000256" key="12">
    <source>
        <dbReference type="HAMAP-Rule" id="MF_03215"/>
    </source>
</evidence>
<feature type="binding site" evidence="12">
    <location>
        <position position="173"/>
    </location>
    <ligand>
        <name>ATP</name>
        <dbReference type="ChEBI" id="CHEBI:30616"/>
    </ligand>
</feature>
<organism evidence="14 15">
    <name type="scientific">Glossina brevipalpis</name>
    <dbReference type="NCBI Taxonomy" id="37001"/>
    <lineage>
        <taxon>Eukaryota</taxon>
        <taxon>Metazoa</taxon>
        <taxon>Ecdysozoa</taxon>
        <taxon>Arthropoda</taxon>
        <taxon>Hexapoda</taxon>
        <taxon>Insecta</taxon>
        <taxon>Pterygota</taxon>
        <taxon>Neoptera</taxon>
        <taxon>Endopterygota</taxon>
        <taxon>Diptera</taxon>
        <taxon>Brachycera</taxon>
        <taxon>Muscomorpha</taxon>
        <taxon>Hippoboscoidea</taxon>
        <taxon>Glossinidae</taxon>
        <taxon>Glossina</taxon>
    </lineage>
</organism>
<comment type="caution">
    <text evidence="12">Lacks conserved residue(s) required for the propagation of feature annotation.</text>
</comment>
<dbReference type="VEuPathDB" id="VectorBase:GBRI011970"/>
<dbReference type="GO" id="GO:0005829">
    <property type="term" value="C:cytosol"/>
    <property type="evidence" value="ECO:0007669"/>
    <property type="project" value="TreeGrafter"/>
</dbReference>
<dbReference type="GO" id="GO:0046872">
    <property type="term" value="F:metal ion binding"/>
    <property type="evidence" value="ECO:0007669"/>
    <property type="project" value="UniProtKB-KW"/>
</dbReference>
<evidence type="ECO:0000256" key="11">
    <source>
        <dbReference type="ARBA" id="ARBA00023277"/>
    </source>
</evidence>
<feature type="binding site" evidence="12">
    <location>
        <position position="281"/>
    </location>
    <ligand>
        <name>K(+)</name>
        <dbReference type="ChEBI" id="CHEBI:29103"/>
    </ligand>
</feature>
<evidence type="ECO:0000256" key="9">
    <source>
        <dbReference type="ARBA" id="ARBA00022842"/>
    </source>
</evidence>
<feature type="binding site" evidence="12">
    <location>
        <begin position="210"/>
        <end position="215"/>
    </location>
    <ligand>
        <name>ATP</name>
        <dbReference type="ChEBI" id="CHEBI:30616"/>
    </ligand>
</feature>
<sequence length="298" mass="31801">MENEKNADVVIYGSIGETIHADKFEIGFGGKGANQCVAAARLGAKTALVAKVGNDKQGSDYLKKLLSEKVNIDYVKQCADVPTGFAQITVSKEGNNQIVIVSGANGELNKSDVRTAQSLFENSKLLLCQLETPIDGTLEALQAFKGISILNASPALKDMPINLIKAASILCVNETEAALITNRANITNVQQAENAAKELLDMGTKCVIITLGSNGVIYADNNEKYQCGHIPVDKVENIVDTTGAGDSFLGALAYHMTKYSKKDMKSHIVFACRAAAFSIQSRGTQSSFPFASDISIDE</sequence>
<reference evidence="15" key="1">
    <citation type="submission" date="2014-03" db="EMBL/GenBank/DDBJ databases">
        <authorList>
            <person name="Aksoy S."/>
            <person name="Warren W."/>
            <person name="Wilson R.K."/>
        </authorList>
    </citation>
    <scope>NUCLEOTIDE SEQUENCE [LARGE SCALE GENOMIC DNA]</scope>
    <source>
        <strain evidence="15">IAEA</strain>
    </source>
</reference>
<evidence type="ECO:0000256" key="6">
    <source>
        <dbReference type="ARBA" id="ARBA00022741"/>
    </source>
</evidence>
<feature type="binding site" evidence="12">
    <location>
        <position position="283"/>
    </location>
    <ligand>
        <name>K(+)</name>
        <dbReference type="ChEBI" id="CHEBI:29103"/>
    </ligand>
</feature>
<dbReference type="GO" id="GO:0019303">
    <property type="term" value="P:D-ribose catabolic process"/>
    <property type="evidence" value="ECO:0007669"/>
    <property type="project" value="UniProtKB-UniRule"/>
</dbReference>
<dbReference type="EC" id="2.7.1.15" evidence="2 12"/>
<evidence type="ECO:0000313" key="14">
    <source>
        <dbReference type="EnsemblMetazoa" id="GBRI011970-PA"/>
    </source>
</evidence>
<evidence type="ECO:0000256" key="10">
    <source>
        <dbReference type="ARBA" id="ARBA00022958"/>
    </source>
</evidence>
<feature type="binding site" evidence="12">
    <location>
        <position position="278"/>
    </location>
    <ligand>
        <name>K(+)</name>
        <dbReference type="ChEBI" id="CHEBI:29103"/>
    </ligand>
</feature>
<keyword evidence="15" id="KW-1185">Reference proteome</keyword>
<feature type="binding site" evidence="12">
    <location>
        <begin position="30"/>
        <end position="34"/>
    </location>
    <ligand>
        <name>substrate</name>
    </ligand>
</feature>
<dbReference type="Proteomes" id="UP000091820">
    <property type="component" value="Unassembled WGS sequence"/>
</dbReference>
<feature type="binding site" evidence="12">
    <location>
        <begin position="245"/>
        <end position="246"/>
    </location>
    <ligand>
        <name>ATP</name>
        <dbReference type="ChEBI" id="CHEBI:30616"/>
    </ligand>
</feature>
<dbReference type="CDD" id="cd01174">
    <property type="entry name" value="ribokinase"/>
    <property type="match status" value="1"/>
</dbReference>
<dbReference type="PRINTS" id="PR00990">
    <property type="entry name" value="RIBOKINASE"/>
</dbReference>
<keyword evidence="6 12" id="KW-0547">Nucleotide-binding</keyword>
<protein>
    <recommendedName>
        <fullName evidence="3 12">Ribokinase</fullName>
        <shortName evidence="12">RK</shortName>
        <ecNumber evidence="2 12">2.7.1.15</ecNumber>
    </recommendedName>
</protein>
<comment type="catalytic activity">
    <reaction evidence="12">
        <text>D-ribose + ATP = D-ribose 5-phosphate + ADP + H(+)</text>
        <dbReference type="Rhea" id="RHEA:13697"/>
        <dbReference type="ChEBI" id="CHEBI:15378"/>
        <dbReference type="ChEBI" id="CHEBI:30616"/>
        <dbReference type="ChEBI" id="CHEBI:47013"/>
        <dbReference type="ChEBI" id="CHEBI:78346"/>
        <dbReference type="ChEBI" id="CHEBI:456216"/>
        <dbReference type="EC" id="2.7.1.15"/>
    </reaction>
</comment>
<evidence type="ECO:0000259" key="13">
    <source>
        <dbReference type="Pfam" id="PF00294"/>
    </source>
</evidence>
<dbReference type="GO" id="GO:0004747">
    <property type="term" value="F:ribokinase activity"/>
    <property type="evidence" value="ECO:0007669"/>
    <property type="project" value="UniProtKB-UniRule"/>
</dbReference>
<evidence type="ECO:0000256" key="3">
    <source>
        <dbReference type="ARBA" id="ARBA00016943"/>
    </source>
</evidence>
<evidence type="ECO:0000256" key="1">
    <source>
        <dbReference type="ARBA" id="ARBA00005380"/>
    </source>
</evidence>
<evidence type="ECO:0000256" key="2">
    <source>
        <dbReference type="ARBA" id="ARBA00012035"/>
    </source>
</evidence>
<dbReference type="InterPro" id="IPR002139">
    <property type="entry name" value="Ribo/fructo_kinase"/>
</dbReference>
<dbReference type="Gene3D" id="3.40.1190.20">
    <property type="match status" value="1"/>
</dbReference>
<proteinExistence type="inferred from homology"/>
<keyword evidence="12" id="KW-0539">Nucleus</keyword>
<comment type="cofactor">
    <cofactor evidence="12">
        <name>Mg(2+)</name>
        <dbReference type="ChEBI" id="CHEBI:18420"/>
    </cofactor>
    <text evidence="12">Requires a divalent cation, most likely magnesium in vivo, as an electrophilic catalyst to aid phosphoryl group transfer. It is the chelate of the metal and the nucleotide that is the actual substrate.</text>
</comment>
<comment type="similarity">
    <text evidence="12">Belongs to the carbohydrate kinase PfkB family. Ribokinase subfamily.</text>
</comment>
<dbReference type="GO" id="GO:0005634">
    <property type="term" value="C:nucleus"/>
    <property type="evidence" value="ECO:0007669"/>
    <property type="project" value="UniProtKB-SubCell"/>
</dbReference>
<evidence type="ECO:0000313" key="15">
    <source>
        <dbReference type="Proteomes" id="UP000091820"/>
    </source>
</evidence>
<keyword evidence="5 12" id="KW-0479">Metal-binding</keyword>
<name>A0A1A9WA70_9MUSC</name>
<dbReference type="PANTHER" id="PTHR10584:SF166">
    <property type="entry name" value="RIBOKINASE"/>
    <property type="match status" value="1"/>
</dbReference>
<dbReference type="UniPathway" id="UPA00916">
    <property type="reaction ID" value="UER00889"/>
</dbReference>
<feature type="active site" description="Proton acceptor" evidence="12">
    <location>
        <position position="246"/>
    </location>
</feature>
<comment type="pathway">
    <text evidence="12">Carbohydrate metabolism; D-ribose degradation; D-ribose 5-phosphate from beta-D-ribopyranose: step 2/2.</text>
</comment>
<keyword evidence="11 12" id="KW-0119">Carbohydrate metabolism</keyword>
<evidence type="ECO:0000256" key="7">
    <source>
        <dbReference type="ARBA" id="ARBA00022777"/>
    </source>
</evidence>
<comment type="activity regulation">
    <text evidence="12">Activated by a monovalent cation that binds near, but not in, the active site. The most likely occupant of the site in vivo is potassium. Ion binding induces a conformational change that may alter substrate affinity.</text>
</comment>
<dbReference type="HAMAP" id="MF_01987">
    <property type="entry name" value="Ribokinase"/>
    <property type="match status" value="1"/>
</dbReference>
<keyword evidence="10 12" id="KW-0630">Potassium</keyword>
<dbReference type="InterPro" id="IPR011877">
    <property type="entry name" value="Ribokinase"/>
</dbReference>
<keyword evidence="9 12" id="KW-0460">Magnesium</keyword>
<reference evidence="14" key="2">
    <citation type="submission" date="2020-05" db="UniProtKB">
        <authorList>
            <consortium name="EnsemblMetazoa"/>
        </authorList>
    </citation>
    <scope>IDENTIFICATION</scope>
    <source>
        <strain evidence="14">IAEA</strain>
    </source>
</reference>
<comment type="subunit">
    <text evidence="12">Homodimer.</text>
</comment>
<evidence type="ECO:0000256" key="4">
    <source>
        <dbReference type="ARBA" id="ARBA00022679"/>
    </source>
</evidence>
<feature type="binding site" evidence="12">
    <location>
        <position position="242"/>
    </location>
    <ligand>
        <name>K(+)</name>
        <dbReference type="ChEBI" id="CHEBI:29103"/>
    </ligand>
</feature>
<evidence type="ECO:0000256" key="8">
    <source>
        <dbReference type="ARBA" id="ARBA00022840"/>
    </source>
</evidence>
<keyword evidence="4 12" id="KW-0808">Transferase</keyword>
<accession>A0A1A9WA70</accession>
<feature type="domain" description="Carbohydrate kinase PfkB" evidence="13">
    <location>
        <begin position="6"/>
        <end position="289"/>
    </location>
</feature>